<protein>
    <submittedName>
        <fullName evidence="1">Uncharacterized protein</fullName>
    </submittedName>
</protein>
<evidence type="ECO:0000313" key="1">
    <source>
        <dbReference type="EMBL" id="CAB1436442.1"/>
    </source>
</evidence>
<dbReference type="EMBL" id="CADEAL010001891">
    <property type="protein sequence ID" value="CAB1436442.1"/>
    <property type="molecule type" value="Genomic_DNA"/>
</dbReference>
<evidence type="ECO:0000313" key="2">
    <source>
        <dbReference type="Proteomes" id="UP001153269"/>
    </source>
</evidence>
<organism evidence="1 2">
    <name type="scientific">Pleuronectes platessa</name>
    <name type="common">European plaice</name>
    <dbReference type="NCBI Taxonomy" id="8262"/>
    <lineage>
        <taxon>Eukaryota</taxon>
        <taxon>Metazoa</taxon>
        <taxon>Chordata</taxon>
        <taxon>Craniata</taxon>
        <taxon>Vertebrata</taxon>
        <taxon>Euteleostomi</taxon>
        <taxon>Actinopterygii</taxon>
        <taxon>Neopterygii</taxon>
        <taxon>Teleostei</taxon>
        <taxon>Neoteleostei</taxon>
        <taxon>Acanthomorphata</taxon>
        <taxon>Carangaria</taxon>
        <taxon>Pleuronectiformes</taxon>
        <taxon>Pleuronectoidei</taxon>
        <taxon>Pleuronectidae</taxon>
        <taxon>Pleuronectes</taxon>
    </lineage>
</organism>
<comment type="caution">
    <text evidence="1">The sequence shown here is derived from an EMBL/GenBank/DDBJ whole genome shotgun (WGS) entry which is preliminary data.</text>
</comment>
<proteinExistence type="predicted"/>
<dbReference type="AlphaFoldDB" id="A0A9N7UUC6"/>
<keyword evidence="2" id="KW-1185">Reference proteome</keyword>
<accession>A0A9N7UUC6</accession>
<gene>
    <name evidence="1" type="ORF">PLEPLA_LOCUS24475</name>
</gene>
<reference evidence="1" key="1">
    <citation type="submission" date="2020-03" db="EMBL/GenBank/DDBJ databases">
        <authorList>
            <person name="Weist P."/>
        </authorList>
    </citation>
    <scope>NUCLEOTIDE SEQUENCE</scope>
</reference>
<sequence length="455" mass="52772">MAPCGLLDPLPLVSFERKAQFSASRALSLARSKYFKLPETESRQVDVWSIKPPDFSLKLYRSLSVPQRKERKSLTAPAALQTTRTSGIFLPDVSRESYKRIDRVKFISSHRPRVALESQLKFITSHRPPDALESELRFITSHRPRVALESELKFIPSHRPPDALESELKIITSHRPRVALESELRFITSHRPPDALEPELKFITSHRPRVALESELKFITSHRPHVALESELKFITSHRPPDALEPELKFIPSHRPPDALESELRFFTSHRPCVALESQLKFIPSHRPCVALESELKFITSHRPRVALEPRLRFITSHRPPDALETELKFVRTGKFPSEPYVNPRPHDFRPLDENLPDIVTTYERDPGNLNLKLKHLDTMSTPRCDTSCTLRDTRMKMDTFKPAEPQWDRRLVFPQCPWPPKSASYTRHRRRRGAYSAFIDRVEEKLSRSWKLPS</sequence>
<name>A0A9N7UUC6_PLEPL</name>
<dbReference type="Proteomes" id="UP001153269">
    <property type="component" value="Unassembled WGS sequence"/>
</dbReference>